<evidence type="ECO:0000313" key="1">
    <source>
        <dbReference type="EMBL" id="GBM54554.1"/>
    </source>
</evidence>
<dbReference type="PANTHER" id="PTHR47326:SF1">
    <property type="entry name" value="HTH PSQ-TYPE DOMAIN-CONTAINING PROTEIN"/>
    <property type="match status" value="1"/>
</dbReference>
<evidence type="ECO:0000313" key="2">
    <source>
        <dbReference type="Proteomes" id="UP000499080"/>
    </source>
</evidence>
<keyword evidence="2" id="KW-1185">Reference proteome</keyword>
<dbReference type="GO" id="GO:0003676">
    <property type="term" value="F:nucleic acid binding"/>
    <property type="evidence" value="ECO:0007669"/>
    <property type="project" value="InterPro"/>
</dbReference>
<comment type="caution">
    <text evidence="1">The sequence shown here is derived from an EMBL/GenBank/DDBJ whole genome shotgun (WGS) entry which is preliminary data.</text>
</comment>
<dbReference type="AlphaFoldDB" id="A0A4Y2GR01"/>
<name>A0A4Y2GR01_ARAVE</name>
<accession>A0A4Y2GR01</accession>
<protein>
    <submittedName>
        <fullName evidence="1">Uncharacterized protein</fullName>
    </submittedName>
</protein>
<reference evidence="1 2" key="1">
    <citation type="journal article" date="2019" name="Sci. Rep.">
        <title>Orb-weaving spider Araneus ventricosus genome elucidates the spidroin gene catalogue.</title>
        <authorList>
            <person name="Kono N."/>
            <person name="Nakamura H."/>
            <person name="Ohtoshi R."/>
            <person name="Moran D.A.P."/>
            <person name="Shinohara A."/>
            <person name="Yoshida Y."/>
            <person name="Fujiwara M."/>
            <person name="Mori M."/>
            <person name="Tomita M."/>
            <person name="Arakawa K."/>
        </authorList>
    </citation>
    <scope>NUCLEOTIDE SEQUENCE [LARGE SCALE GENOMIC DNA]</scope>
</reference>
<proteinExistence type="predicted"/>
<organism evidence="1 2">
    <name type="scientific">Araneus ventricosus</name>
    <name type="common">Orbweaver spider</name>
    <name type="synonym">Epeira ventricosa</name>
    <dbReference type="NCBI Taxonomy" id="182803"/>
    <lineage>
        <taxon>Eukaryota</taxon>
        <taxon>Metazoa</taxon>
        <taxon>Ecdysozoa</taxon>
        <taxon>Arthropoda</taxon>
        <taxon>Chelicerata</taxon>
        <taxon>Arachnida</taxon>
        <taxon>Araneae</taxon>
        <taxon>Araneomorphae</taxon>
        <taxon>Entelegynae</taxon>
        <taxon>Araneoidea</taxon>
        <taxon>Araneidae</taxon>
        <taxon>Araneus</taxon>
    </lineage>
</organism>
<dbReference type="Proteomes" id="UP000499080">
    <property type="component" value="Unassembled WGS sequence"/>
</dbReference>
<gene>
    <name evidence="1" type="ORF">AVEN_184256_1</name>
</gene>
<dbReference type="Gene3D" id="3.30.420.10">
    <property type="entry name" value="Ribonuclease H-like superfamily/Ribonuclease H"/>
    <property type="match status" value="1"/>
</dbReference>
<dbReference type="InterPro" id="IPR036397">
    <property type="entry name" value="RNaseH_sf"/>
</dbReference>
<dbReference type="PANTHER" id="PTHR47326">
    <property type="entry name" value="TRANSPOSABLE ELEMENT TC3 TRANSPOSASE-LIKE PROTEIN"/>
    <property type="match status" value="1"/>
</dbReference>
<sequence>MDMLQHWLFPQIQQARDDFILVQKGAAPPFHYEVQQYLYDTILTPCDFYLWRCIKDGVYVPTMPATLQDLRDRIVTAASSITRGQLYFIQVMFVAKQMELLLNA</sequence>
<dbReference type="EMBL" id="BGPR01001464">
    <property type="protein sequence ID" value="GBM54554.1"/>
    <property type="molecule type" value="Genomic_DNA"/>
</dbReference>